<evidence type="ECO:0000313" key="1">
    <source>
        <dbReference type="EMBL" id="MDC7135852.1"/>
    </source>
</evidence>
<dbReference type="EMBL" id="JAQPYS010000037">
    <property type="protein sequence ID" value="MDC7135852.1"/>
    <property type="molecule type" value="Genomic_DNA"/>
</dbReference>
<name>A0ABT5H5J2_9BACE</name>
<comment type="caution">
    <text evidence="1">The sequence shown here is derived from an EMBL/GenBank/DDBJ whole genome shotgun (WGS) entry which is preliminary data.</text>
</comment>
<dbReference type="Proteomes" id="UP001215398">
    <property type="component" value="Unassembled WGS sequence"/>
</dbReference>
<evidence type="ECO:0000313" key="2">
    <source>
        <dbReference type="Proteomes" id="UP001215398"/>
    </source>
</evidence>
<keyword evidence="2" id="KW-1185">Reference proteome</keyword>
<reference evidence="1 2" key="1">
    <citation type="submission" date="2023-01" db="EMBL/GenBank/DDBJ databases">
        <title>Exploring GABA producing Bacteroides strains toward improving mental health.</title>
        <authorList>
            <person name="Yousuf B."/>
            <person name="Bouhlel N.E."/>
            <person name="Mottawea W."/>
            <person name="Hammami R."/>
        </authorList>
    </citation>
    <scope>NUCLEOTIDE SEQUENCE [LARGE SCALE GENOMIC DNA]</scope>
    <source>
        <strain evidence="1 2">UO.H1054</strain>
    </source>
</reference>
<accession>A0ABT5H5J2</accession>
<proteinExistence type="predicted"/>
<gene>
    <name evidence="1" type="ORF">PQG98_05755</name>
</gene>
<protein>
    <submittedName>
        <fullName evidence="1">Uncharacterized protein</fullName>
    </submittedName>
</protein>
<sequence>MRNTGDFFRKIVVLDGSRKLWTDEDGVMYVGVIPFLLEDVLAEVIG</sequence>
<organism evidence="1 2">
    <name type="scientific">Bacteroides zhangwenhongii</name>
    <dbReference type="NCBI Taxonomy" id="2650157"/>
    <lineage>
        <taxon>Bacteria</taxon>
        <taxon>Pseudomonadati</taxon>
        <taxon>Bacteroidota</taxon>
        <taxon>Bacteroidia</taxon>
        <taxon>Bacteroidales</taxon>
        <taxon>Bacteroidaceae</taxon>
        <taxon>Bacteroides</taxon>
    </lineage>
</organism>
<dbReference type="RefSeq" id="WP_017142956.1">
    <property type="nucleotide sequence ID" value="NZ_JAQPYS010000037.1"/>
</dbReference>